<proteinExistence type="predicted"/>
<gene>
    <name evidence="2" type="ORF">ED733_008990</name>
</gene>
<evidence type="ECO:0000259" key="1">
    <source>
        <dbReference type="Pfam" id="PF25000"/>
    </source>
</evidence>
<organism evidence="2 3">
    <name type="scientific">Metarhizium rileyi (strain RCEF 4871)</name>
    <name type="common">Nomuraea rileyi</name>
    <dbReference type="NCBI Taxonomy" id="1649241"/>
    <lineage>
        <taxon>Eukaryota</taxon>
        <taxon>Fungi</taxon>
        <taxon>Dikarya</taxon>
        <taxon>Ascomycota</taxon>
        <taxon>Pezizomycotina</taxon>
        <taxon>Sordariomycetes</taxon>
        <taxon>Hypocreomycetidae</taxon>
        <taxon>Hypocreales</taxon>
        <taxon>Clavicipitaceae</taxon>
        <taxon>Metarhizium</taxon>
    </lineage>
</organism>
<sequence length="99" mass="11120">MRVERCSNIGQRQIYRNSSAADVFGFIPLGLDGLAVKSLGLRHLVSLLDPDRVPEKMLINACFKTSLEYFPQGMEEFFKARAQLLQTSLIGQNQDTSDI</sequence>
<dbReference type="InterPro" id="IPR056681">
    <property type="entry name" value="DUF7779"/>
</dbReference>
<protein>
    <recommendedName>
        <fullName evidence="1">DUF7779 domain-containing protein</fullName>
    </recommendedName>
</protein>
<feature type="domain" description="DUF7779" evidence="1">
    <location>
        <begin position="31"/>
        <end position="98"/>
    </location>
</feature>
<comment type="caution">
    <text evidence="2">The sequence shown here is derived from an EMBL/GenBank/DDBJ whole genome shotgun (WGS) entry which is preliminary data.</text>
</comment>
<evidence type="ECO:0000313" key="3">
    <source>
        <dbReference type="Proteomes" id="UP000317257"/>
    </source>
</evidence>
<accession>A0A5C6GQA6</accession>
<name>A0A5C6GQA6_METRR</name>
<evidence type="ECO:0000313" key="2">
    <source>
        <dbReference type="EMBL" id="TWU79222.1"/>
    </source>
</evidence>
<dbReference type="Proteomes" id="UP000317257">
    <property type="component" value="Unassembled WGS sequence"/>
</dbReference>
<dbReference type="Pfam" id="PF25000">
    <property type="entry name" value="DUF7779"/>
    <property type="match status" value="1"/>
</dbReference>
<reference evidence="3" key="1">
    <citation type="submission" date="2018-12" db="EMBL/GenBank/DDBJ databases">
        <title>The complete genome of Metarhizium rileyi, a key fungal pathogen of Lepidoptera.</title>
        <authorList>
            <person name="Binneck E."/>
            <person name="Lastra C.C.L."/>
            <person name="Sosa-Gomez D.R."/>
        </authorList>
    </citation>
    <scope>NUCLEOTIDE SEQUENCE [LARGE SCALE GENOMIC DNA]</scope>
    <source>
        <strain evidence="3">Cep018-CH2</strain>
    </source>
</reference>
<dbReference type="AlphaFoldDB" id="A0A5C6GQA6"/>
<dbReference type="EMBL" id="SBHS01000001">
    <property type="protein sequence ID" value="TWU79222.1"/>
    <property type="molecule type" value="Genomic_DNA"/>
</dbReference>